<sequence>MKIKIWKEWYEILLKLSKDKRTTLEGLIKEIMTTKDCINLPRVTTTKKKEINLNLNYTEKEVLERIEKFLFCD</sequence>
<accession>A0A6A9QK08</accession>
<dbReference type="OrthoDB" id="44104at2157"/>
<protein>
    <submittedName>
        <fullName evidence="1">Uncharacterized protein</fullName>
    </submittedName>
</protein>
<evidence type="ECO:0000313" key="2">
    <source>
        <dbReference type="Proteomes" id="UP000440125"/>
    </source>
</evidence>
<name>A0A6A9QK08_ACIIN</name>
<dbReference type="Proteomes" id="UP000440125">
    <property type="component" value="Unassembled WGS sequence"/>
</dbReference>
<gene>
    <name evidence="1" type="ORF">D1867_02850</name>
</gene>
<dbReference type="AlphaFoldDB" id="A0A6A9QK08"/>
<evidence type="ECO:0000313" key="1">
    <source>
        <dbReference type="EMBL" id="MUM64208.1"/>
    </source>
</evidence>
<reference evidence="1 2" key="1">
    <citation type="submission" date="2019-10" db="EMBL/GenBank/DDBJ databases">
        <title>Genome Sequences from Six Type Strain Members of the Archaeal Family Sulfolobaceae: Acidianus ambivalens, Acidianus infernus, Metallosphaera prunae, Stygiolobus azoricus, Sulfolobus metallicus, and Sulfurisphaera ohwakuensis.</title>
        <authorList>
            <person name="Counts J.A."/>
            <person name="Kelly R.M."/>
        </authorList>
    </citation>
    <scope>NUCLEOTIDE SEQUENCE [LARGE SCALE GENOMIC DNA]</scope>
    <source>
        <strain evidence="1 2">DSM 3191</strain>
    </source>
</reference>
<comment type="caution">
    <text evidence="1">The sequence shown here is derived from an EMBL/GenBank/DDBJ whole genome shotgun (WGS) entry which is preliminary data.</text>
</comment>
<proteinExistence type="predicted"/>
<organism evidence="1 2">
    <name type="scientific">Acidianus infernus</name>
    <dbReference type="NCBI Taxonomy" id="12915"/>
    <lineage>
        <taxon>Archaea</taxon>
        <taxon>Thermoproteota</taxon>
        <taxon>Thermoprotei</taxon>
        <taxon>Sulfolobales</taxon>
        <taxon>Sulfolobaceae</taxon>
        <taxon>Acidianus</taxon>
    </lineage>
</organism>
<dbReference type="RefSeq" id="WP_155862724.1">
    <property type="nucleotide sequence ID" value="NZ_WFIY01000004.1"/>
</dbReference>
<dbReference type="EMBL" id="WFIY01000004">
    <property type="protein sequence ID" value="MUM64208.1"/>
    <property type="molecule type" value="Genomic_DNA"/>
</dbReference>
<keyword evidence="2" id="KW-1185">Reference proteome</keyword>